<dbReference type="InterPro" id="IPR051532">
    <property type="entry name" value="Ester_Hydrolysis_Enzymes"/>
</dbReference>
<evidence type="ECO:0000313" key="3">
    <source>
        <dbReference type="EMBL" id="TWT79283.1"/>
    </source>
</evidence>
<dbReference type="InterPro" id="IPR013830">
    <property type="entry name" value="SGNH_hydro"/>
</dbReference>
<keyword evidence="3" id="KW-0378">Hydrolase</keyword>
<dbReference type="Pfam" id="PF13472">
    <property type="entry name" value="Lipase_GDSL_2"/>
    <property type="match status" value="1"/>
</dbReference>
<dbReference type="EC" id="3.1.1.2" evidence="3"/>
<keyword evidence="1" id="KW-0732">Signal</keyword>
<dbReference type="SUPFAM" id="SSF52266">
    <property type="entry name" value="SGNH hydrolase"/>
    <property type="match status" value="1"/>
</dbReference>
<feature type="signal peptide" evidence="1">
    <location>
        <begin position="1"/>
        <end position="25"/>
    </location>
</feature>
<feature type="chain" id="PRO_5022926461" evidence="1">
    <location>
        <begin position="26"/>
        <end position="240"/>
    </location>
</feature>
<dbReference type="Gene3D" id="3.40.50.1110">
    <property type="entry name" value="SGNH hydrolase"/>
    <property type="match status" value="1"/>
</dbReference>
<gene>
    <name evidence="3" type="ORF">CA13_06810</name>
</gene>
<dbReference type="InterPro" id="IPR036514">
    <property type="entry name" value="SGNH_hydro_sf"/>
</dbReference>
<evidence type="ECO:0000256" key="1">
    <source>
        <dbReference type="SAM" id="SignalP"/>
    </source>
</evidence>
<dbReference type="RefSeq" id="WP_146394539.1">
    <property type="nucleotide sequence ID" value="NZ_SJPJ01000001.1"/>
</dbReference>
<evidence type="ECO:0000259" key="2">
    <source>
        <dbReference type="Pfam" id="PF13472"/>
    </source>
</evidence>
<dbReference type="PANTHER" id="PTHR30383">
    <property type="entry name" value="THIOESTERASE 1/PROTEASE 1/LYSOPHOSPHOLIPASE L1"/>
    <property type="match status" value="1"/>
</dbReference>
<protein>
    <submittedName>
        <fullName evidence="3">Arylesterase</fullName>
        <ecNumber evidence="3">3.1.1.2</ecNumber>
    </submittedName>
</protein>
<dbReference type="OrthoDB" id="2513075at2"/>
<keyword evidence="4" id="KW-1185">Reference proteome</keyword>
<organism evidence="3 4">
    <name type="scientific">Novipirellula herctigrandis</name>
    <dbReference type="NCBI Taxonomy" id="2527986"/>
    <lineage>
        <taxon>Bacteria</taxon>
        <taxon>Pseudomonadati</taxon>
        <taxon>Planctomycetota</taxon>
        <taxon>Planctomycetia</taxon>
        <taxon>Pirellulales</taxon>
        <taxon>Pirellulaceae</taxon>
        <taxon>Novipirellula</taxon>
    </lineage>
</organism>
<accession>A0A5C5YXL3</accession>
<comment type="caution">
    <text evidence="3">The sequence shown here is derived from an EMBL/GenBank/DDBJ whole genome shotgun (WGS) entry which is preliminary data.</text>
</comment>
<dbReference type="GO" id="GO:0004622">
    <property type="term" value="F:phosphatidylcholine lysophospholipase activity"/>
    <property type="evidence" value="ECO:0007669"/>
    <property type="project" value="TreeGrafter"/>
</dbReference>
<sequence precursor="true">MTSRRFTTFAIFAAWLLVPNGWSSAEEATSSTAKSAPLRIVCFGDSITKRGYPAILAEILGVEAINAGVAGHTSAQGLHRMQTDVLNKKPDVVVIFFGTNDLRVDAEKCVPVVKYKENLETMIDACRKQQADVVLCTLPPIDPNKYFLRHQRESFDAVGGLPHLITQYQKTAIQVAAEHDVALVDLQKVLKQDPNWISHDGVHPNKEGCELIAKQIAQAVASLPQIGALIDKASDLEKAN</sequence>
<feature type="domain" description="SGNH hydrolase-type esterase" evidence="2">
    <location>
        <begin position="42"/>
        <end position="210"/>
    </location>
</feature>
<dbReference type="Proteomes" id="UP000315010">
    <property type="component" value="Unassembled WGS sequence"/>
</dbReference>
<proteinExistence type="predicted"/>
<name>A0A5C5YXL3_9BACT</name>
<dbReference type="AlphaFoldDB" id="A0A5C5YXL3"/>
<reference evidence="3 4" key="1">
    <citation type="submission" date="2019-02" db="EMBL/GenBank/DDBJ databases">
        <title>Deep-cultivation of Planctomycetes and their phenomic and genomic characterization uncovers novel biology.</title>
        <authorList>
            <person name="Wiegand S."/>
            <person name="Jogler M."/>
            <person name="Boedeker C."/>
            <person name="Pinto D."/>
            <person name="Vollmers J."/>
            <person name="Rivas-Marin E."/>
            <person name="Kohn T."/>
            <person name="Peeters S.H."/>
            <person name="Heuer A."/>
            <person name="Rast P."/>
            <person name="Oberbeckmann S."/>
            <person name="Bunk B."/>
            <person name="Jeske O."/>
            <person name="Meyerdierks A."/>
            <person name="Storesund J.E."/>
            <person name="Kallscheuer N."/>
            <person name="Luecker S."/>
            <person name="Lage O.M."/>
            <person name="Pohl T."/>
            <person name="Merkel B.J."/>
            <person name="Hornburger P."/>
            <person name="Mueller R.-W."/>
            <person name="Bruemmer F."/>
            <person name="Labrenz M."/>
            <person name="Spormann A.M."/>
            <person name="Op Den Camp H."/>
            <person name="Overmann J."/>
            <person name="Amann R."/>
            <person name="Jetten M.S.M."/>
            <person name="Mascher T."/>
            <person name="Medema M.H."/>
            <person name="Devos D.P."/>
            <person name="Kaster A.-K."/>
            <person name="Ovreas L."/>
            <person name="Rohde M."/>
            <person name="Galperin M.Y."/>
            <person name="Jogler C."/>
        </authorList>
    </citation>
    <scope>NUCLEOTIDE SEQUENCE [LARGE SCALE GENOMIC DNA]</scope>
    <source>
        <strain evidence="3 4">CA13</strain>
    </source>
</reference>
<dbReference type="EMBL" id="SJPJ01000001">
    <property type="protein sequence ID" value="TWT79283.1"/>
    <property type="molecule type" value="Genomic_DNA"/>
</dbReference>
<dbReference type="PANTHER" id="PTHR30383:SF5">
    <property type="entry name" value="SGNH HYDROLASE-TYPE ESTERASE DOMAIN-CONTAINING PROTEIN"/>
    <property type="match status" value="1"/>
</dbReference>
<evidence type="ECO:0000313" key="4">
    <source>
        <dbReference type="Proteomes" id="UP000315010"/>
    </source>
</evidence>
<dbReference type="GO" id="GO:0004064">
    <property type="term" value="F:arylesterase activity"/>
    <property type="evidence" value="ECO:0007669"/>
    <property type="project" value="UniProtKB-EC"/>
</dbReference>